<reference evidence="2 3" key="1">
    <citation type="submission" date="2016-11" db="EMBL/GenBank/DDBJ databases">
        <authorList>
            <person name="Jaros S."/>
            <person name="Januszkiewicz K."/>
            <person name="Wedrychowicz H."/>
        </authorList>
    </citation>
    <scope>NUCLEOTIDE SEQUENCE [LARGE SCALE GENOMIC DNA]</scope>
    <source>
        <strain evidence="2 3">DSM 5091</strain>
    </source>
</reference>
<dbReference type="RefSeq" id="WP_072909953.1">
    <property type="nucleotide sequence ID" value="NZ_FQZT01000022.1"/>
</dbReference>
<dbReference type="EMBL" id="FQZT01000022">
    <property type="protein sequence ID" value="SHJ88027.1"/>
    <property type="molecule type" value="Genomic_DNA"/>
</dbReference>
<feature type="domain" description="YhdP central" evidence="1">
    <location>
        <begin position="2"/>
        <end position="235"/>
    </location>
</feature>
<protein>
    <submittedName>
        <fullName evidence="2">AsmA-like C-terminal region</fullName>
    </submittedName>
</protein>
<dbReference type="PANTHER" id="PTHR30441">
    <property type="entry name" value="DUF748 DOMAIN-CONTAINING PROTEIN"/>
    <property type="match status" value="1"/>
</dbReference>
<dbReference type="PANTHER" id="PTHR30441:SF4">
    <property type="entry name" value="PROTEIN ASMA"/>
    <property type="match status" value="1"/>
</dbReference>
<evidence type="ECO:0000313" key="2">
    <source>
        <dbReference type="EMBL" id="SHJ88027.1"/>
    </source>
</evidence>
<gene>
    <name evidence="2" type="ORF">SAMN02745165_03427</name>
</gene>
<dbReference type="InterPro" id="IPR052894">
    <property type="entry name" value="AsmA-related"/>
</dbReference>
<dbReference type="Proteomes" id="UP000184171">
    <property type="component" value="Unassembled WGS sequence"/>
</dbReference>
<accession>A0A1M6MX26</accession>
<name>A0A1M6MX26_MALRU</name>
<dbReference type="Pfam" id="PF13116">
    <property type="entry name" value="YhdP"/>
    <property type="match status" value="2"/>
</dbReference>
<dbReference type="AlphaFoldDB" id="A0A1M6MX26"/>
<keyword evidence="3" id="KW-1185">Reference proteome</keyword>
<sequence>MTAKLTKFITRALLALFVLLAVLVCGAVIFLSQLELDDYRHQLEQELSLALEQPVSIGSSKLAFEKGIALQFNQLRIGPKDALLADVANVTATLKLEPLFDGRIILDHVLVDQPKLQIWLPIQNRPERGTTHSLTDKLGISVLTIQGAELSIHKKDDESSEELLKLYNLFTVLHGWQPGKTANLTISGKLRQAETDADLLLNVTLPTSPDPAIWRQEEFNHKLRLSNLDIGRWLPNHGETRPVDLAASVSGIPADGANIFARLTDINGGSEHFRLSGRWLSLAEQEKISELSGSLFDIPLSGECYLLRQQEQQYLAGRFGARNFRLSSELLQRLSVPDADKFVAGQLERLELIVEKQWPVGEKMKGLPRIGAEIALTDFEWQGNRPGRIDDFTAAINLIDDKLTVNDGLLVSSNQPIYFSGSIAQLFVKPQLDLKVNTEVWLDDLQQQTELPQNWKLAGALTAALQLRGPLQHPNFELRSNLAASELDLGQLLQKHAGQQGQLLLRGELNKELLQLDLLELTLADFKLSGNGCFDHDPQSDFFLLDIEAIDLSELRPLSPLLNKLELQGKLHPTIERSESGVQLSLEVKNVGAHLTSVVGDLRNTSGLVEIDEEGMSFANLLADFGESTFTLSGGIADWQQPQLAFDLSSPQVRAHDLIFHNQQLQLYDLSGRLKFDAEGIIFDQIKVRVEEETEAIVNGKMDSFSNPQVLLDIVAEKANIDQIIALFIGPHKSQGHKPRPDSRPLLITVSAKKGNIGDLQFTNASGLIKDHHRVFTIFPLNFESGQGSCQARVELDRNREEGLLKVSGHALDIDATILHQDLFKERGLINGPLSGNFYLEGSLAGKGFWPNAKGAIHMQVKNGVLRKFSSLAKVFSLLNVSQLFAGKLPDIDKEGMPFKLLEGTVKIHEGRAYTEDMRVISEAMNLSMVGSQNLLDGTLDYQLGVMPLRTVDKVISSIPLAGWVLTGENKALFTAHFKIEGPGDKPKVTAVPVDTVSDTVFGIFKRTVGLPGKLVKDIGSLFKNESKKKEEPEAGN</sequence>
<dbReference type="InterPro" id="IPR025263">
    <property type="entry name" value="YhdP_central"/>
</dbReference>
<organism evidence="2 3">
    <name type="scientific">Malonomonas rubra DSM 5091</name>
    <dbReference type="NCBI Taxonomy" id="1122189"/>
    <lineage>
        <taxon>Bacteria</taxon>
        <taxon>Pseudomonadati</taxon>
        <taxon>Thermodesulfobacteriota</taxon>
        <taxon>Desulfuromonadia</taxon>
        <taxon>Desulfuromonadales</taxon>
        <taxon>Geopsychrobacteraceae</taxon>
        <taxon>Malonomonas</taxon>
    </lineage>
</organism>
<feature type="domain" description="YhdP central" evidence="1">
    <location>
        <begin position="850"/>
        <end position="989"/>
    </location>
</feature>
<proteinExistence type="predicted"/>
<evidence type="ECO:0000313" key="3">
    <source>
        <dbReference type="Proteomes" id="UP000184171"/>
    </source>
</evidence>
<dbReference type="GO" id="GO:0090313">
    <property type="term" value="P:regulation of protein targeting to membrane"/>
    <property type="evidence" value="ECO:0007669"/>
    <property type="project" value="TreeGrafter"/>
</dbReference>
<dbReference type="OrthoDB" id="9758737at2"/>
<evidence type="ECO:0000259" key="1">
    <source>
        <dbReference type="Pfam" id="PF13116"/>
    </source>
</evidence>
<dbReference type="STRING" id="1122189.SAMN02745165_03427"/>
<dbReference type="GO" id="GO:0005886">
    <property type="term" value="C:plasma membrane"/>
    <property type="evidence" value="ECO:0007669"/>
    <property type="project" value="TreeGrafter"/>
</dbReference>